<dbReference type="FunFam" id="1.25.40.10:FF:000196">
    <property type="entry name" value="Pentatricopeptide repeat-containing protein At4g14850"/>
    <property type="match status" value="1"/>
</dbReference>
<dbReference type="InterPro" id="IPR046848">
    <property type="entry name" value="E_motif"/>
</dbReference>
<dbReference type="GO" id="GO:0003723">
    <property type="term" value="F:RNA binding"/>
    <property type="evidence" value="ECO:0007669"/>
    <property type="project" value="InterPro"/>
</dbReference>
<dbReference type="InterPro" id="IPR046960">
    <property type="entry name" value="PPR_At4g14850-like_plant"/>
</dbReference>
<dbReference type="EMBL" id="JACGCM010002455">
    <property type="protein sequence ID" value="KAF6139743.1"/>
    <property type="molecule type" value="Genomic_DNA"/>
</dbReference>
<dbReference type="Proteomes" id="UP000541444">
    <property type="component" value="Unassembled WGS sequence"/>
</dbReference>
<feature type="repeat" description="PPR" evidence="3">
    <location>
        <begin position="122"/>
        <end position="156"/>
    </location>
</feature>
<dbReference type="PROSITE" id="PS51257">
    <property type="entry name" value="PROKAR_LIPOPROTEIN"/>
    <property type="match status" value="1"/>
</dbReference>
<dbReference type="PANTHER" id="PTHR47926">
    <property type="entry name" value="PENTATRICOPEPTIDE REPEAT-CONTAINING PROTEIN"/>
    <property type="match status" value="1"/>
</dbReference>
<dbReference type="FunFam" id="1.25.40.10:FF:000090">
    <property type="entry name" value="Pentatricopeptide repeat-containing protein, chloroplastic"/>
    <property type="match status" value="1"/>
</dbReference>
<reference evidence="4 5" key="1">
    <citation type="journal article" date="2020" name="IScience">
        <title>Genome Sequencing of the Endangered Kingdonia uniflora (Circaeasteraceae, Ranunculales) Reveals Potential Mechanisms of Evolutionary Specialization.</title>
        <authorList>
            <person name="Sun Y."/>
            <person name="Deng T."/>
            <person name="Zhang A."/>
            <person name="Moore M.J."/>
            <person name="Landis J.B."/>
            <person name="Lin N."/>
            <person name="Zhang H."/>
            <person name="Zhang X."/>
            <person name="Huang J."/>
            <person name="Zhang X."/>
            <person name="Sun H."/>
            <person name="Wang H."/>
        </authorList>
    </citation>
    <scope>NUCLEOTIDE SEQUENCE [LARGE SCALE GENOMIC DNA]</scope>
    <source>
        <strain evidence="4">TB1705</strain>
        <tissue evidence="4">Leaf</tissue>
    </source>
</reference>
<feature type="repeat" description="PPR" evidence="3">
    <location>
        <begin position="289"/>
        <end position="323"/>
    </location>
</feature>
<dbReference type="Pfam" id="PF13041">
    <property type="entry name" value="PPR_2"/>
    <property type="match status" value="3"/>
</dbReference>
<dbReference type="AlphaFoldDB" id="A0A7J7LAW1"/>
<protein>
    <recommendedName>
        <fullName evidence="6">Pentatricopeptide repeat-containing protein</fullName>
    </recommendedName>
</protein>
<dbReference type="GO" id="GO:0009451">
    <property type="term" value="P:RNA modification"/>
    <property type="evidence" value="ECO:0007669"/>
    <property type="project" value="InterPro"/>
</dbReference>
<gene>
    <name evidence="4" type="ORF">GIB67_042821</name>
</gene>
<keyword evidence="1" id="KW-0677">Repeat</keyword>
<dbReference type="InterPro" id="IPR011990">
    <property type="entry name" value="TPR-like_helical_dom_sf"/>
</dbReference>
<dbReference type="Pfam" id="PF20431">
    <property type="entry name" value="E_motif"/>
    <property type="match status" value="1"/>
</dbReference>
<evidence type="ECO:0000313" key="5">
    <source>
        <dbReference type="Proteomes" id="UP000541444"/>
    </source>
</evidence>
<dbReference type="NCBIfam" id="TIGR00756">
    <property type="entry name" value="PPR"/>
    <property type="match status" value="6"/>
</dbReference>
<dbReference type="InterPro" id="IPR002885">
    <property type="entry name" value="PPR_rpt"/>
</dbReference>
<evidence type="ECO:0000256" key="2">
    <source>
        <dbReference type="ARBA" id="ARBA00061659"/>
    </source>
</evidence>
<comment type="similarity">
    <text evidence="2">Belongs to the PPR family. PCMP-E subfamily.</text>
</comment>
<evidence type="ECO:0008006" key="6">
    <source>
        <dbReference type="Google" id="ProtNLM"/>
    </source>
</evidence>
<feature type="repeat" description="PPR" evidence="3">
    <location>
        <begin position="223"/>
        <end position="257"/>
    </location>
</feature>
<evidence type="ECO:0000256" key="3">
    <source>
        <dbReference type="PROSITE-ProRule" id="PRU00708"/>
    </source>
</evidence>
<keyword evidence="5" id="KW-1185">Reference proteome</keyword>
<evidence type="ECO:0000256" key="1">
    <source>
        <dbReference type="ARBA" id="ARBA00022737"/>
    </source>
</evidence>
<evidence type="ECO:0000313" key="4">
    <source>
        <dbReference type="EMBL" id="KAF6139743.1"/>
    </source>
</evidence>
<organism evidence="4 5">
    <name type="scientific">Kingdonia uniflora</name>
    <dbReference type="NCBI Taxonomy" id="39325"/>
    <lineage>
        <taxon>Eukaryota</taxon>
        <taxon>Viridiplantae</taxon>
        <taxon>Streptophyta</taxon>
        <taxon>Embryophyta</taxon>
        <taxon>Tracheophyta</taxon>
        <taxon>Spermatophyta</taxon>
        <taxon>Magnoliopsida</taxon>
        <taxon>Ranunculales</taxon>
        <taxon>Circaeasteraceae</taxon>
        <taxon>Kingdonia</taxon>
    </lineage>
</organism>
<accession>A0A7J7LAW1</accession>
<sequence>MGLIERAYELLERSCQRDVTVWNAVITGCVENGHGNIAVDMFIRMHRDGVKHDNYTFASVLSMCGASERLGFGRQVHSLVVQTGYVVMVSAVNALVTMYFNCGLSNDACEIFQKAKAVIICNQVTYNAMISGLVNQGRDMEAVIMFLEMREACFEPTEATLVSVFSLCMDGKMVNIGRQVHGVVIEMGFEAWTSLSNAVITMYSNYGDLGSACRVFEILQEKDIISWNSMIVGYAERSDFMSAITTYLQMQIAGMQPDDFTVCSLLTCSELRMSQNIHGLVSKNGLKLNPEVCNALISAFSKHGEFEHAYKIFREMTVRNLISWNSILSGCAFNGLPLRGLEIFRNCTMSSSEEPDTYTLSIVLSICSNISAIRTGKQVHGYILRSGFGSEIPLGNALITMYAKCGVLEWSSKIFDLMTERNKVSWNAMISAYGQHGEGIKAVECFEAMKELGSALDPDKATFSAVLSACSHAGLVDEGCRIFSLMVEEYCVEPGMEQYSCIIDLLGRSRKLDEAERLINTMPFKADSSIWWTVLSACKAHGNVRVGKIAADFLLDTEPNNPTVYVLLSSIYAADGQWEEAASIRELMVRNGATKQRGCSWIEPQNSINTLLFDEATRTEC</sequence>
<feature type="repeat" description="PPR" evidence="3">
    <location>
        <begin position="422"/>
        <end position="456"/>
    </location>
</feature>
<dbReference type="Pfam" id="PF01535">
    <property type="entry name" value="PPR"/>
    <property type="match status" value="4"/>
</dbReference>
<name>A0A7J7LAW1_9MAGN</name>
<comment type="caution">
    <text evidence="4">The sequence shown here is derived from an EMBL/GenBank/DDBJ whole genome shotgun (WGS) entry which is preliminary data.</text>
</comment>
<proteinExistence type="inferred from homology"/>
<dbReference type="OrthoDB" id="751155at2759"/>
<dbReference type="Gene3D" id="1.25.40.10">
    <property type="entry name" value="Tetratricopeptide repeat domain"/>
    <property type="match status" value="6"/>
</dbReference>
<feature type="repeat" description="PPR" evidence="3">
    <location>
        <begin position="18"/>
        <end position="52"/>
    </location>
</feature>
<dbReference type="PROSITE" id="PS51375">
    <property type="entry name" value="PPR"/>
    <property type="match status" value="6"/>
</dbReference>
<feature type="repeat" description="PPR" evidence="3">
    <location>
        <begin position="459"/>
        <end position="493"/>
    </location>
</feature>